<feature type="compositionally biased region" description="Acidic residues" evidence="4">
    <location>
        <begin position="81"/>
        <end position="100"/>
    </location>
</feature>
<dbReference type="EMBL" id="AWWV01009720">
    <property type="protein sequence ID" value="OMO84526.1"/>
    <property type="molecule type" value="Genomic_DNA"/>
</dbReference>
<dbReference type="GO" id="GO:0003700">
    <property type="term" value="F:DNA-binding transcription factor activity"/>
    <property type="evidence" value="ECO:0007669"/>
    <property type="project" value="TreeGrafter"/>
</dbReference>
<evidence type="ECO:0000256" key="1">
    <source>
        <dbReference type="ARBA" id="ARBA00022723"/>
    </source>
</evidence>
<sequence>MANNQRKPFELIERETRTVTIYKDCMRNHASHLGLDIVDGCFEFAPKRNGHADDELNCEACGCHRSFHRKEVMEKQIPLESSDDEDEQGLGEVEDLDDDEVNKPKN</sequence>
<dbReference type="OrthoDB" id="682018at2759"/>
<dbReference type="Gramene" id="OMO84526">
    <property type="protein sequence ID" value="OMO84526"/>
    <property type="gene ID" value="CCACVL1_10794"/>
</dbReference>
<dbReference type="GO" id="GO:0000976">
    <property type="term" value="F:transcription cis-regulatory region binding"/>
    <property type="evidence" value="ECO:0007669"/>
    <property type="project" value="TreeGrafter"/>
</dbReference>
<organism evidence="6 7">
    <name type="scientific">Corchorus capsularis</name>
    <name type="common">Jute</name>
    <dbReference type="NCBI Taxonomy" id="210143"/>
    <lineage>
        <taxon>Eukaryota</taxon>
        <taxon>Viridiplantae</taxon>
        <taxon>Streptophyta</taxon>
        <taxon>Embryophyta</taxon>
        <taxon>Tracheophyta</taxon>
        <taxon>Spermatophyta</taxon>
        <taxon>Magnoliopsida</taxon>
        <taxon>eudicotyledons</taxon>
        <taxon>Gunneridae</taxon>
        <taxon>Pentapetalae</taxon>
        <taxon>rosids</taxon>
        <taxon>malvids</taxon>
        <taxon>Malvales</taxon>
        <taxon>Malvaceae</taxon>
        <taxon>Grewioideae</taxon>
        <taxon>Apeibeae</taxon>
        <taxon>Corchorus</taxon>
    </lineage>
</organism>
<evidence type="ECO:0000256" key="3">
    <source>
        <dbReference type="ARBA" id="ARBA00022833"/>
    </source>
</evidence>
<name>A0A1R3IPM2_COCAP</name>
<dbReference type="PANTHER" id="PTHR31948:SF140">
    <property type="entry name" value="ZINC-FINGER HOMEODOMAIN PROTEIN 2"/>
    <property type="match status" value="1"/>
</dbReference>
<dbReference type="AlphaFoldDB" id="A0A1R3IPM2"/>
<evidence type="ECO:0000256" key="4">
    <source>
        <dbReference type="SAM" id="MobiDB-lite"/>
    </source>
</evidence>
<protein>
    <recommendedName>
        <fullName evidence="5">ZF-HD dimerization-type domain-containing protein</fullName>
    </recommendedName>
</protein>
<keyword evidence="7" id="KW-1185">Reference proteome</keyword>
<dbReference type="InterPro" id="IPR006456">
    <property type="entry name" value="ZF_HD_homeobox_Cys/His_dimer"/>
</dbReference>
<keyword evidence="2" id="KW-0863">Zinc-finger</keyword>
<evidence type="ECO:0000259" key="5">
    <source>
        <dbReference type="PROSITE" id="PS51523"/>
    </source>
</evidence>
<accession>A0A1R3IPM2</accession>
<dbReference type="STRING" id="210143.A0A1R3IPM2"/>
<dbReference type="Pfam" id="PF04770">
    <property type="entry name" value="ZF-HD_dimer"/>
    <property type="match status" value="1"/>
</dbReference>
<evidence type="ECO:0000256" key="2">
    <source>
        <dbReference type="ARBA" id="ARBA00022771"/>
    </source>
</evidence>
<reference evidence="6 7" key="1">
    <citation type="submission" date="2013-09" db="EMBL/GenBank/DDBJ databases">
        <title>Corchorus capsularis genome sequencing.</title>
        <authorList>
            <person name="Alam M."/>
            <person name="Haque M.S."/>
            <person name="Islam M.S."/>
            <person name="Emdad E.M."/>
            <person name="Islam M.M."/>
            <person name="Ahmed B."/>
            <person name="Halim A."/>
            <person name="Hossen Q.M.M."/>
            <person name="Hossain M.Z."/>
            <person name="Ahmed R."/>
            <person name="Khan M.M."/>
            <person name="Islam R."/>
            <person name="Rashid M.M."/>
            <person name="Khan S.A."/>
            <person name="Rahman M.S."/>
            <person name="Alam M."/>
        </authorList>
    </citation>
    <scope>NUCLEOTIDE SEQUENCE [LARGE SCALE GENOMIC DNA]</scope>
    <source>
        <strain evidence="7">cv. CVL-1</strain>
        <tissue evidence="6">Whole seedling</tissue>
    </source>
</reference>
<dbReference type="NCBIfam" id="TIGR01566">
    <property type="entry name" value="ZF_HD_prot_N"/>
    <property type="match status" value="1"/>
</dbReference>
<keyword evidence="1" id="KW-0479">Metal-binding</keyword>
<evidence type="ECO:0000313" key="7">
    <source>
        <dbReference type="Proteomes" id="UP000188268"/>
    </source>
</evidence>
<feature type="domain" description="ZF-HD dimerization-type" evidence="5">
    <location>
        <begin position="22"/>
        <end position="71"/>
    </location>
</feature>
<gene>
    <name evidence="6" type="ORF">CCACVL1_10794</name>
</gene>
<dbReference type="GO" id="GO:0008270">
    <property type="term" value="F:zinc ion binding"/>
    <property type="evidence" value="ECO:0007669"/>
    <property type="project" value="UniProtKB-KW"/>
</dbReference>
<evidence type="ECO:0000313" key="6">
    <source>
        <dbReference type="EMBL" id="OMO84526.1"/>
    </source>
</evidence>
<dbReference type="GO" id="GO:0005634">
    <property type="term" value="C:nucleus"/>
    <property type="evidence" value="ECO:0007669"/>
    <property type="project" value="TreeGrafter"/>
</dbReference>
<keyword evidence="3" id="KW-0862">Zinc</keyword>
<dbReference type="Proteomes" id="UP000188268">
    <property type="component" value="Unassembled WGS sequence"/>
</dbReference>
<feature type="region of interest" description="Disordered" evidence="4">
    <location>
        <begin position="74"/>
        <end position="106"/>
    </location>
</feature>
<dbReference type="GO" id="GO:0050793">
    <property type="term" value="P:regulation of developmental process"/>
    <property type="evidence" value="ECO:0007669"/>
    <property type="project" value="TreeGrafter"/>
</dbReference>
<proteinExistence type="predicted"/>
<dbReference type="PANTHER" id="PTHR31948">
    <property type="entry name" value="ZINC-FINGER HOMEODOMAIN PROTEIN 2"/>
    <property type="match status" value="1"/>
</dbReference>
<comment type="caution">
    <text evidence="6">The sequence shown here is derived from an EMBL/GenBank/DDBJ whole genome shotgun (WGS) entry which is preliminary data.</text>
</comment>
<dbReference type="PROSITE" id="PS51523">
    <property type="entry name" value="ZF_HD_DIMER"/>
    <property type="match status" value="1"/>
</dbReference>